<evidence type="ECO:0000313" key="3">
    <source>
        <dbReference type="EMBL" id="MCU7548699.1"/>
    </source>
</evidence>
<dbReference type="SUPFAM" id="SSF52833">
    <property type="entry name" value="Thioredoxin-like"/>
    <property type="match status" value="1"/>
</dbReference>
<dbReference type="InterPro" id="IPR036249">
    <property type="entry name" value="Thioredoxin-like_sf"/>
</dbReference>
<sequence length="170" mass="19494">MKKEFSVIKFILALFAAVLLFSAIASAQTSVKSRKLPPFRIMQANGKLYKAENLPVGKPILLVYFSPDCDHCQKLMNEFFKSAEDFKKASIVMITYLPVDRVAQFNKEYEVQRFSNLVVGTEGMTFLVRNYYNLMEMPFAALHDKDGNLVKSYTRNVPLKELSNSLYQLK</sequence>
<keyword evidence="4" id="KW-1185">Reference proteome</keyword>
<comment type="caution">
    <text evidence="3">The sequence shown here is derived from an EMBL/GenBank/DDBJ whole genome shotgun (WGS) entry which is preliminary data.</text>
</comment>
<reference evidence="3" key="1">
    <citation type="submission" date="2022-09" db="EMBL/GenBank/DDBJ databases">
        <authorList>
            <person name="Yuan C."/>
            <person name="Ke Z."/>
        </authorList>
    </citation>
    <scope>NUCLEOTIDE SEQUENCE</scope>
    <source>
        <strain evidence="3">LB-8</strain>
    </source>
</reference>
<dbReference type="InterPro" id="IPR013766">
    <property type="entry name" value="Thioredoxin_domain"/>
</dbReference>
<dbReference type="AlphaFoldDB" id="A0A9X2XNN6"/>
<dbReference type="InterPro" id="IPR000866">
    <property type="entry name" value="AhpC/TSA"/>
</dbReference>
<evidence type="ECO:0000256" key="1">
    <source>
        <dbReference type="SAM" id="SignalP"/>
    </source>
</evidence>
<dbReference type="Gene3D" id="3.40.30.10">
    <property type="entry name" value="Glutaredoxin"/>
    <property type="match status" value="1"/>
</dbReference>
<evidence type="ECO:0000259" key="2">
    <source>
        <dbReference type="PROSITE" id="PS51352"/>
    </source>
</evidence>
<reference evidence="3" key="2">
    <citation type="submission" date="2023-04" db="EMBL/GenBank/DDBJ databases">
        <title>Paracnuella aquatica gen. nov., sp. nov., a member of the family Chitinophagaceae isolated from a hot spring.</title>
        <authorList>
            <person name="Wang C."/>
        </authorList>
    </citation>
    <scope>NUCLEOTIDE SEQUENCE</scope>
    <source>
        <strain evidence="3">LB-8</strain>
    </source>
</reference>
<keyword evidence="1" id="KW-0732">Signal</keyword>
<dbReference type="PROSITE" id="PS51352">
    <property type="entry name" value="THIOREDOXIN_2"/>
    <property type="match status" value="1"/>
</dbReference>
<dbReference type="GO" id="GO:0016491">
    <property type="term" value="F:oxidoreductase activity"/>
    <property type="evidence" value="ECO:0007669"/>
    <property type="project" value="InterPro"/>
</dbReference>
<feature type="chain" id="PRO_5040803427" evidence="1">
    <location>
        <begin position="28"/>
        <end position="170"/>
    </location>
</feature>
<dbReference type="RefSeq" id="WP_279296143.1">
    <property type="nucleotide sequence ID" value="NZ_JAOTIF010000002.1"/>
</dbReference>
<feature type="domain" description="Thioredoxin" evidence="2">
    <location>
        <begin position="30"/>
        <end position="170"/>
    </location>
</feature>
<accession>A0A9X2XNN6</accession>
<feature type="signal peptide" evidence="1">
    <location>
        <begin position="1"/>
        <end position="27"/>
    </location>
</feature>
<proteinExistence type="predicted"/>
<dbReference type="Proteomes" id="UP001155483">
    <property type="component" value="Unassembled WGS sequence"/>
</dbReference>
<name>A0A9X2XNN6_9BACT</name>
<dbReference type="EMBL" id="JAOTIF010000002">
    <property type="protein sequence ID" value="MCU7548699.1"/>
    <property type="molecule type" value="Genomic_DNA"/>
</dbReference>
<dbReference type="Pfam" id="PF00578">
    <property type="entry name" value="AhpC-TSA"/>
    <property type="match status" value="1"/>
</dbReference>
<protein>
    <submittedName>
        <fullName evidence="3">Redoxin domain-containing protein</fullName>
    </submittedName>
</protein>
<dbReference type="GO" id="GO:0016209">
    <property type="term" value="F:antioxidant activity"/>
    <property type="evidence" value="ECO:0007669"/>
    <property type="project" value="InterPro"/>
</dbReference>
<gene>
    <name evidence="3" type="ORF">OCK74_06195</name>
</gene>
<evidence type="ECO:0000313" key="4">
    <source>
        <dbReference type="Proteomes" id="UP001155483"/>
    </source>
</evidence>
<organism evidence="3 4">
    <name type="scientific">Paraflavisolibacter caeni</name>
    <dbReference type="NCBI Taxonomy" id="2982496"/>
    <lineage>
        <taxon>Bacteria</taxon>
        <taxon>Pseudomonadati</taxon>
        <taxon>Bacteroidota</taxon>
        <taxon>Chitinophagia</taxon>
        <taxon>Chitinophagales</taxon>
        <taxon>Chitinophagaceae</taxon>
        <taxon>Paraflavisolibacter</taxon>
    </lineage>
</organism>